<dbReference type="CDD" id="cd11070">
    <property type="entry name" value="CYP56-like"/>
    <property type="match status" value="1"/>
</dbReference>
<dbReference type="Proteomes" id="UP001392437">
    <property type="component" value="Unassembled WGS sequence"/>
</dbReference>
<dbReference type="EMBL" id="JAQQWP010000001">
    <property type="protein sequence ID" value="KAK8132283.1"/>
    <property type="molecule type" value="Genomic_DNA"/>
</dbReference>
<dbReference type="SUPFAM" id="SSF48264">
    <property type="entry name" value="Cytochrome P450"/>
    <property type="match status" value="1"/>
</dbReference>
<comment type="similarity">
    <text evidence="2 7">Belongs to the cytochrome P450 family.</text>
</comment>
<evidence type="ECO:0000256" key="7">
    <source>
        <dbReference type="RuleBase" id="RU000461"/>
    </source>
</evidence>
<dbReference type="Gene3D" id="1.10.630.10">
    <property type="entry name" value="Cytochrome P450"/>
    <property type="match status" value="1"/>
</dbReference>
<dbReference type="PRINTS" id="PR00385">
    <property type="entry name" value="P450"/>
</dbReference>
<keyword evidence="4 6" id="KW-0479">Metal-binding</keyword>
<evidence type="ECO:0000256" key="1">
    <source>
        <dbReference type="ARBA" id="ARBA00001971"/>
    </source>
</evidence>
<sequence length="600" mass="65634">MGLLYAGLVLIPLLWVAWHLRTLGRNYDAARSMGLPIVICPYNPDSVVFAIISEPLRPILRCLLPASSFRTFQLTLWGWEFHDKSAAHERLGPALVLVTTGLNRLISADPVMAAAILARRRDFVHPDVTTNTMGLLGPNIVTTSDESWSRQRRIVASALSERISPGVWKESTEQASSLIDALHCSHSSGGSTETVTGLRAVAINVLTRVAYGRHTPFALPSSSRATSTGMSYVEAISLCTELLLAAAFIPSSILGLPIMPLNLRRLGAALDQLPHLTRDMLDQERRRSFRSDGADPMMTGTSEDPLNVIMRTLVRLSDEAKAKATNQSSTSLREKRLEVDSASFGRLYLTEDEIAGNLFIFTAAGFDTTSNTLGYAITLLAVYPEWQNWIQAEIDAVLRSPQGGQSKDASLPDYSTAFPKLVRCLAVMFETLRLFPAVTMVMRSIATTQTIPSAQSPATPLIVPAPCAVYINIMALHTSTSAWGPDALEFKPSRWLRPGSQDGEPPVFVNPPPGSYLPWSAGPRKCPGQKMSQVEFVSVIATLFGKCTAEPAPGEGETMLQAKQRLLGLVQDSQPVFTLQMNRPKEIRLQWAKRRVGNVL</sequence>
<dbReference type="PRINTS" id="PR00463">
    <property type="entry name" value="EP450I"/>
</dbReference>
<organism evidence="8 9">
    <name type="scientific">Apiospora kogelbergensis</name>
    <dbReference type="NCBI Taxonomy" id="1337665"/>
    <lineage>
        <taxon>Eukaryota</taxon>
        <taxon>Fungi</taxon>
        <taxon>Dikarya</taxon>
        <taxon>Ascomycota</taxon>
        <taxon>Pezizomycotina</taxon>
        <taxon>Sordariomycetes</taxon>
        <taxon>Xylariomycetidae</taxon>
        <taxon>Amphisphaeriales</taxon>
        <taxon>Apiosporaceae</taxon>
        <taxon>Apiospora</taxon>
    </lineage>
</organism>
<evidence type="ECO:0000256" key="4">
    <source>
        <dbReference type="ARBA" id="ARBA00022723"/>
    </source>
</evidence>
<evidence type="ECO:0008006" key="10">
    <source>
        <dbReference type="Google" id="ProtNLM"/>
    </source>
</evidence>
<dbReference type="InterPro" id="IPR002401">
    <property type="entry name" value="Cyt_P450_E_grp-I"/>
</dbReference>
<feature type="binding site" description="axial binding residue" evidence="6">
    <location>
        <position position="526"/>
    </location>
    <ligand>
        <name>heme</name>
        <dbReference type="ChEBI" id="CHEBI:30413"/>
    </ligand>
    <ligandPart>
        <name>Fe</name>
        <dbReference type="ChEBI" id="CHEBI:18248"/>
    </ligandPart>
</feature>
<dbReference type="InterPro" id="IPR017972">
    <property type="entry name" value="Cyt_P450_CS"/>
</dbReference>
<dbReference type="PROSITE" id="PS00086">
    <property type="entry name" value="CYTOCHROME_P450"/>
    <property type="match status" value="1"/>
</dbReference>
<evidence type="ECO:0000256" key="5">
    <source>
        <dbReference type="ARBA" id="ARBA00023004"/>
    </source>
</evidence>
<evidence type="ECO:0000313" key="8">
    <source>
        <dbReference type="EMBL" id="KAK8132283.1"/>
    </source>
</evidence>
<keyword evidence="3 6" id="KW-0349">Heme</keyword>
<dbReference type="PANTHER" id="PTHR24305:SF166">
    <property type="entry name" value="CYTOCHROME P450 12A4, MITOCHONDRIAL-RELATED"/>
    <property type="match status" value="1"/>
</dbReference>
<comment type="cofactor">
    <cofactor evidence="1 6">
        <name>heme</name>
        <dbReference type="ChEBI" id="CHEBI:30413"/>
    </cofactor>
</comment>
<evidence type="ECO:0000313" key="9">
    <source>
        <dbReference type="Proteomes" id="UP001392437"/>
    </source>
</evidence>
<dbReference type="InterPro" id="IPR036396">
    <property type="entry name" value="Cyt_P450_sf"/>
</dbReference>
<comment type="caution">
    <text evidence="8">The sequence shown here is derived from an EMBL/GenBank/DDBJ whole genome shotgun (WGS) entry which is preliminary data.</text>
</comment>
<reference evidence="8 9" key="1">
    <citation type="submission" date="2023-01" db="EMBL/GenBank/DDBJ databases">
        <title>Analysis of 21 Apiospora genomes using comparative genomics revels a genus with tremendous synthesis potential of carbohydrate active enzymes and secondary metabolites.</title>
        <authorList>
            <person name="Sorensen T."/>
        </authorList>
    </citation>
    <scope>NUCLEOTIDE SEQUENCE [LARGE SCALE GENOMIC DNA]</scope>
    <source>
        <strain evidence="8 9">CBS 117206</strain>
    </source>
</reference>
<keyword evidence="9" id="KW-1185">Reference proteome</keyword>
<proteinExistence type="inferred from homology"/>
<evidence type="ECO:0000256" key="6">
    <source>
        <dbReference type="PIRSR" id="PIRSR602401-1"/>
    </source>
</evidence>
<dbReference type="PANTHER" id="PTHR24305">
    <property type="entry name" value="CYTOCHROME P450"/>
    <property type="match status" value="1"/>
</dbReference>
<dbReference type="GO" id="GO:0005506">
    <property type="term" value="F:iron ion binding"/>
    <property type="evidence" value="ECO:0007669"/>
    <property type="project" value="InterPro"/>
</dbReference>
<keyword evidence="7" id="KW-0503">Monooxygenase</keyword>
<keyword evidence="5 6" id="KW-0408">Iron</keyword>
<name>A0AAW0RBT3_9PEZI</name>
<protein>
    <recommendedName>
        <fullName evidence="10">Cytochrome P450</fullName>
    </recommendedName>
</protein>
<dbReference type="InterPro" id="IPR001128">
    <property type="entry name" value="Cyt_P450"/>
</dbReference>
<evidence type="ECO:0000256" key="3">
    <source>
        <dbReference type="ARBA" id="ARBA00022617"/>
    </source>
</evidence>
<accession>A0AAW0RBT3</accession>
<gene>
    <name evidence="8" type="ORF">PG999_000456</name>
</gene>
<dbReference type="AlphaFoldDB" id="A0AAW0RBT3"/>
<dbReference type="GO" id="GO:0020037">
    <property type="term" value="F:heme binding"/>
    <property type="evidence" value="ECO:0007669"/>
    <property type="project" value="InterPro"/>
</dbReference>
<evidence type="ECO:0000256" key="2">
    <source>
        <dbReference type="ARBA" id="ARBA00010617"/>
    </source>
</evidence>
<dbReference type="GO" id="GO:0004497">
    <property type="term" value="F:monooxygenase activity"/>
    <property type="evidence" value="ECO:0007669"/>
    <property type="project" value="UniProtKB-KW"/>
</dbReference>
<dbReference type="GO" id="GO:0016705">
    <property type="term" value="F:oxidoreductase activity, acting on paired donors, with incorporation or reduction of molecular oxygen"/>
    <property type="evidence" value="ECO:0007669"/>
    <property type="project" value="InterPro"/>
</dbReference>
<dbReference type="Pfam" id="PF00067">
    <property type="entry name" value="p450"/>
    <property type="match status" value="1"/>
</dbReference>
<keyword evidence="7" id="KW-0560">Oxidoreductase</keyword>
<dbReference type="InterPro" id="IPR050121">
    <property type="entry name" value="Cytochrome_P450_monoxygenase"/>
</dbReference>